<evidence type="ECO:0000313" key="3">
    <source>
        <dbReference type="EMBL" id="KAA9393002.1"/>
    </source>
</evidence>
<dbReference type="RefSeq" id="WP_158035012.1">
    <property type="nucleotide sequence ID" value="NZ_ML708634.1"/>
</dbReference>
<protein>
    <submittedName>
        <fullName evidence="3">Uncharacterized protein</fullName>
    </submittedName>
</protein>
<dbReference type="InterPro" id="IPR011044">
    <property type="entry name" value="Quino_amine_DH_bsu"/>
</dbReference>
<comment type="caution">
    <text evidence="3">The sequence shown here is derived from an EMBL/GenBank/DDBJ whole genome shotgun (WGS) entry which is preliminary data.</text>
</comment>
<dbReference type="SUPFAM" id="SSF50969">
    <property type="entry name" value="YVTN repeat-like/Quinoprotein amine dehydrogenase"/>
    <property type="match status" value="1"/>
</dbReference>
<evidence type="ECO:0000256" key="2">
    <source>
        <dbReference type="SAM" id="Phobius"/>
    </source>
</evidence>
<proteinExistence type="predicted"/>
<keyword evidence="2" id="KW-0472">Membrane</keyword>
<reference evidence="3 4" key="1">
    <citation type="submission" date="2019-05" db="EMBL/GenBank/DDBJ databases">
        <title>Kocuria coralli sp. nov., a novel actinobacterium isolated from coral reef seawater.</title>
        <authorList>
            <person name="Li J."/>
        </authorList>
    </citation>
    <scope>NUCLEOTIDE SEQUENCE [LARGE SCALE GENOMIC DNA]</scope>
    <source>
        <strain evidence="3 4">SCSIO 13007</strain>
    </source>
</reference>
<feature type="region of interest" description="Disordered" evidence="1">
    <location>
        <begin position="193"/>
        <end position="218"/>
    </location>
</feature>
<evidence type="ECO:0000256" key="1">
    <source>
        <dbReference type="SAM" id="MobiDB-lite"/>
    </source>
</evidence>
<keyword evidence="4" id="KW-1185">Reference proteome</keyword>
<gene>
    <name evidence="3" type="ORF">FCK90_14455</name>
</gene>
<evidence type="ECO:0000313" key="4">
    <source>
        <dbReference type="Proteomes" id="UP000325957"/>
    </source>
</evidence>
<dbReference type="OrthoDB" id="4877787at2"/>
<name>A0A5J5KU12_9MICC</name>
<feature type="transmembrane region" description="Helical" evidence="2">
    <location>
        <begin position="165"/>
        <end position="188"/>
    </location>
</feature>
<keyword evidence="2" id="KW-1133">Transmembrane helix</keyword>
<sequence>MPQSTIKDVWSAIAQHTRATGRASTIVVLDGSEQLRLWRLAPDGARTQLDVEPGARTETADFTLSLSPWMMSVPRANGPDVREVSTLAVARAQAGEAATAGGVELILQTAGTDADTAETVAPAQPETIEAIQDLQDEEADLFDELADDEPEAAPDEYTRRFRRRAIIGGTALALFLGCSLAAGGWALVAGTPQAPPAAAPTTAAPSPNESQATDDPSRAAPIESQAQAPAGFSGTATWEVIGATDQRSGLSRAGTEAGAVSGRTLDLVDTDSGELLESLTLPHTPAGGPYPLASPTSQGGMMLPADGSVMTWSPSSGLMDIELPEDHRLVTRGTTAFTVPQNHDTRPEAIQLLTPGGLTEITSPGGSSSPIGPAEEGFLWASNSDGGTLIRATNEGEVEDQTRLIGPASNTTISQWLGANDDYAAAIWANNGTGSTMTIHDAETGRVVDSLDMGSTGAGAGLRIVPSHEGDHLMVGARMVDLSTGRIGEQVEGISTSNRSLRAVPGGWIASQTDGTPMLISTDGQVQASPAPSESLLGIADSGDLVVDQRGALAAFTPAPDEGESNE</sequence>
<dbReference type="AlphaFoldDB" id="A0A5J5KU12"/>
<dbReference type="EMBL" id="SZWF01000033">
    <property type="protein sequence ID" value="KAA9393002.1"/>
    <property type="molecule type" value="Genomic_DNA"/>
</dbReference>
<organism evidence="3 4">
    <name type="scientific">Kocuria coralli</name>
    <dbReference type="NCBI Taxonomy" id="1461025"/>
    <lineage>
        <taxon>Bacteria</taxon>
        <taxon>Bacillati</taxon>
        <taxon>Actinomycetota</taxon>
        <taxon>Actinomycetes</taxon>
        <taxon>Micrococcales</taxon>
        <taxon>Micrococcaceae</taxon>
        <taxon>Kocuria</taxon>
    </lineage>
</organism>
<accession>A0A5J5KU12</accession>
<dbReference type="Proteomes" id="UP000325957">
    <property type="component" value="Unassembled WGS sequence"/>
</dbReference>
<keyword evidence="2" id="KW-0812">Transmembrane</keyword>